<keyword evidence="1" id="KW-0472">Membrane</keyword>
<evidence type="ECO:0000256" key="1">
    <source>
        <dbReference type="SAM" id="Phobius"/>
    </source>
</evidence>
<dbReference type="OrthoDB" id="2016662at2759"/>
<keyword evidence="1" id="KW-0812">Transmembrane</keyword>
<dbReference type="PANTHER" id="PTHR37898">
    <property type="entry name" value="OS05G0540200 PROTEIN"/>
    <property type="match status" value="1"/>
</dbReference>
<evidence type="ECO:0000313" key="3">
    <source>
        <dbReference type="Proteomes" id="UP000541444"/>
    </source>
</evidence>
<gene>
    <name evidence="2" type="ORF">GIB67_026344</name>
</gene>
<dbReference type="EMBL" id="JACGCM010000223">
    <property type="protein sequence ID" value="KAF6174856.1"/>
    <property type="molecule type" value="Genomic_DNA"/>
</dbReference>
<accession>A0A7J7P5X9</accession>
<evidence type="ECO:0000313" key="2">
    <source>
        <dbReference type="EMBL" id="KAF6174856.1"/>
    </source>
</evidence>
<keyword evidence="1" id="KW-1133">Transmembrane helix</keyword>
<dbReference type="InterPro" id="IPR037759">
    <property type="entry name" value="At4g29660-like"/>
</dbReference>
<keyword evidence="3" id="KW-1185">Reference proteome</keyword>
<organism evidence="2 3">
    <name type="scientific">Kingdonia uniflora</name>
    <dbReference type="NCBI Taxonomy" id="39325"/>
    <lineage>
        <taxon>Eukaryota</taxon>
        <taxon>Viridiplantae</taxon>
        <taxon>Streptophyta</taxon>
        <taxon>Embryophyta</taxon>
        <taxon>Tracheophyta</taxon>
        <taxon>Spermatophyta</taxon>
        <taxon>Magnoliopsida</taxon>
        <taxon>Ranunculales</taxon>
        <taxon>Circaeasteraceae</taxon>
        <taxon>Kingdonia</taxon>
    </lineage>
</organism>
<reference evidence="2 3" key="1">
    <citation type="journal article" date="2020" name="IScience">
        <title>Genome Sequencing of the Endangered Kingdonia uniflora (Circaeasteraceae, Ranunculales) Reveals Potential Mechanisms of Evolutionary Specialization.</title>
        <authorList>
            <person name="Sun Y."/>
            <person name="Deng T."/>
            <person name="Zhang A."/>
            <person name="Moore M.J."/>
            <person name="Landis J.B."/>
            <person name="Lin N."/>
            <person name="Zhang H."/>
            <person name="Zhang X."/>
            <person name="Huang J."/>
            <person name="Zhang X."/>
            <person name="Sun H."/>
            <person name="Wang H."/>
        </authorList>
    </citation>
    <scope>NUCLEOTIDE SEQUENCE [LARGE SCALE GENOMIC DNA]</scope>
    <source>
        <strain evidence="2">TB1705</strain>
        <tissue evidence="2">Leaf</tissue>
    </source>
</reference>
<protein>
    <submittedName>
        <fullName evidence="2">Uncharacterized protein</fullName>
    </submittedName>
</protein>
<dbReference type="Proteomes" id="UP000541444">
    <property type="component" value="Unassembled WGS sequence"/>
</dbReference>
<feature type="transmembrane region" description="Helical" evidence="1">
    <location>
        <begin position="35"/>
        <end position="55"/>
    </location>
</feature>
<dbReference type="PANTHER" id="PTHR37898:SF1">
    <property type="entry name" value="OS05G0540200 PROTEIN"/>
    <property type="match status" value="1"/>
</dbReference>
<proteinExistence type="predicted"/>
<sequence length="142" mass="17338">MLTYFFKKYTEYRSRRREKSFLWDMIGPYRRPKSFTPMVTVYVAAFYTGVVGAAITEQLYKVVLTLYLNMMHRIELSGLGKMNYVLDYHEWFNFYVLRNHCYPTLHEKYWEEHPGEAVPLMRPKYYFGPWKVRREDHLPPTQ</sequence>
<dbReference type="AlphaFoldDB" id="A0A7J7P5X9"/>
<name>A0A7J7P5X9_9MAGN</name>
<comment type="caution">
    <text evidence="2">The sequence shown here is derived from an EMBL/GenBank/DDBJ whole genome shotgun (WGS) entry which is preliminary data.</text>
</comment>